<evidence type="ECO:0000256" key="1">
    <source>
        <dbReference type="ARBA" id="ARBA00022801"/>
    </source>
</evidence>
<dbReference type="GO" id="GO:0016787">
    <property type="term" value="F:hydrolase activity"/>
    <property type="evidence" value="ECO:0007669"/>
    <property type="project" value="UniProtKB-KW"/>
</dbReference>
<protein>
    <recommendedName>
        <fullName evidence="4">Septum formation protein Maf</fullName>
    </recommendedName>
</protein>
<evidence type="ECO:0000313" key="3">
    <source>
        <dbReference type="Proteomes" id="UP000177026"/>
    </source>
</evidence>
<evidence type="ECO:0000313" key="2">
    <source>
        <dbReference type="EMBL" id="OGK20089.1"/>
    </source>
</evidence>
<reference evidence="2 3" key="1">
    <citation type="journal article" date="2016" name="Nat. Commun.">
        <title>Thousands of microbial genomes shed light on interconnected biogeochemical processes in an aquifer system.</title>
        <authorList>
            <person name="Anantharaman K."/>
            <person name="Brown C.T."/>
            <person name="Hug L.A."/>
            <person name="Sharon I."/>
            <person name="Castelle C.J."/>
            <person name="Probst A.J."/>
            <person name="Thomas B.C."/>
            <person name="Singh A."/>
            <person name="Wilkins M.J."/>
            <person name="Karaoz U."/>
            <person name="Brodie E.L."/>
            <person name="Williams K.H."/>
            <person name="Hubbard S.S."/>
            <person name="Banfield J.F."/>
        </authorList>
    </citation>
    <scope>NUCLEOTIDE SEQUENCE [LARGE SCALE GENOMIC DNA]</scope>
</reference>
<proteinExistence type="predicted"/>
<dbReference type="Proteomes" id="UP000177026">
    <property type="component" value="Unassembled WGS sequence"/>
</dbReference>
<dbReference type="SUPFAM" id="SSF52972">
    <property type="entry name" value="ITPase-like"/>
    <property type="match status" value="1"/>
</dbReference>
<dbReference type="EMBL" id="MFZI01000040">
    <property type="protein sequence ID" value="OGK20089.1"/>
    <property type="molecule type" value="Genomic_DNA"/>
</dbReference>
<name>A0A1F7GMC7_9BACT</name>
<dbReference type="InterPro" id="IPR029001">
    <property type="entry name" value="ITPase-like_fam"/>
</dbReference>
<organism evidence="2 3">
    <name type="scientific">Candidatus Roizmanbacteria bacterium RIFCSPHIGHO2_01_FULL_39_8</name>
    <dbReference type="NCBI Taxonomy" id="1802033"/>
    <lineage>
        <taxon>Bacteria</taxon>
        <taxon>Candidatus Roizmaniibacteriota</taxon>
    </lineage>
</organism>
<comment type="caution">
    <text evidence="2">The sequence shown here is derived from an EMBL/GenBank/DDBJ whole genome shotgun (WGS) entry which is preliminary data.</text>
</comment>
<accession>A0A1F7GMC7</accession>
<keyword evidence="1" id="KW-0378">Hydrolase</keyword>
<gene>
    <name evidence="2" type="ORF">A2866_01010</name>
</gene>
<dbReference type="AlphaFoldDB" id="A0A1F7GMC7"/>
<evidence type="ECO:0008006" key="4">
    <source>
        <dbReference type="Google" id="ProtNLM"/>
    </source>
</evidence>
<sequence>MKVVHNDLWRNESFFFFIYNPHSAGFFMFTKQVISPENKVFSEGQLRFTPPIVLLSSTSPRRAEFVEQMFGGKTAVKLYVESGEEPLLDEVLVAGFKAQRLHDYLKQQRLLNQHKDCLIVAADTRTSIPGRDGLLVSKGKPMKLEELQDNFSSMRDFSISCCEDPFYQVSSGAVTRLVRAQTFESETKVAANVMLDFAGVSFLATDEGMERYLEIFDLFYSSKPYSEKNMGTTTVHSLSGGMSLPVLMKLCVVRAINGVGINDAGFKDVYRDAVHTVAIGMPPELFRPYNTQVHMRYRNWEWLNNVVALSQDRVDLYA</sequence>